<dbReference type="KEGG" id="sxi:SXIM_01910"/>
<dbReference type="EMBL" id="CP009922">
    <property type="protein sequence ID" value="AKG41575.1"/>
    <property type="molecule type" value="Genomic_DNA"/>
</dbReference>
<sequence>MNVGAGSWPRYAGAKSRVAAVRRQLDDALGPMCGGCDGALGVEADHDHFTGLLRRLLSELVLQQDFAV</sequence>
<keyword evidence="2" id="KW-1185">Reference proteome</keyword>
<reference evidence="1" key="1">
    <citation type="submission" date="2019-08" db="EMBL/GenBank/DDBJ databases">
        <title>Complete genome sequence of a mangrove-derived Streptomyces xiamenensis.</title>
        <authorList>
            <person name="Xu J."/>
        </authorList>
    </citation>
    <scope>NUCLEOTIDE SEQUENCE</scope>
    <source>
        <strain evidence="1">318</strain>
    </source>
</reference>
<dbReference type="Proteomes" id="UP000034034">
    <property type="component" value="Chromosome"/>
</dbReference>
<dbReference type="HOGENOM" id="CLU_2792441_0_0_11"/>
<name>A0A0F7FQB6_9ACTN</name>
<dbReference type="AlphaFoldDB" id="A0A0F7FQB6"/>
<evidence type="ECO:0000313" key="1">
    <source>
        <dbReference type="EMBL" id="AKG41575.1"/>
    </source>
</evidence>
<dbReference type="PATRIC" id="fig|408015.6.peg.209"/>
<organism evidence="1 2">
    <name type="scientific">Streptomyces xiamenensis</name>
    <dbReference type="NCBI Taxonomy" id="408015"/>
    <lineage>
        <taxon>Bacteria</taxon>
        <taxon>Bacillati</taxon>
        <taxon>Actinomycetota</taxon>
        <taxon>Actinomycetes</taxon>
        <taxon>Kitasatosporales</taxon>
        <taxon>Streptomycetaceae</taxon>
        <taxon>Streptomyces</taxon>
    </lineage>
</organism>
<evidence type="ECO:0000313" key="2">
    <source>
        <dbReference type="Proteomes" id="UP000034034"/>
    </source>
</evidence>
<gene>
    <name evidence="1" type="ORF">SXIM_01910</name>
</gene>
<dbReference type="RefSeq" id="WP_046722663.1">
    <property type="nucleotide sequence ID" value="NZ_CP009922.3"/>
</dbReference>
<protein>
    <submittedName>
        <fullName evidence="1">Uncharacterized protein</fullName>
    </submittedName>
</protein>
<accession>A0A0F7FQB6</accession>
<dbReference type="SUPFAM" id="SSF54060">
    <property type="entry name" value="His-Me finger endonucleases"/>
    <property type="match status" value="1"/>
</dbReference>
<dbReference type="InterPro" id="IPR044925">
    <property type="entry name" value="His-Me_finger_sf"/>
</dbReference>
<dbReference type="STRING" id="408015.SXIM_01910"/>
<proteinExistence type="predicted"/>